<organism evidence="2 3">
    <name type="scientific">Pseudonocardia eucalypti</name>
    <dbReference type="NCBI Taxonomy" id="648755"/>
    <lineage>
        <taxon>Bacteria</taxon>
        <taxon>Bacillati</taxon>
        <taxon>Actinomycetota</taxon>
        <taxon>Actinomycetes</taxon>
        <taxon>Pseudonocardiales</taxon>
        <taxon>Pseudonocardiaceae</taxon>
        <taxon>Pseudonocardia</taxon>
    </lineage>
</organism>
<evidence type="ECO:0000256" key="1">
    <source>
        <dbReference type="SAM" id="MobiDB-lite"/>
    </source>
</evidence>
<gene>
    <name evidence="2" type="ORF">GCM10023321_27850</name>
</gene>
<protein>
    <submittedName>
        <fullName evidence="2">DUF899 domain-containing protein</fullName>
    </submittedName>
</protein>
<dbReference type="Proteomes" id="UP001428817">
    <property type="component" value="Unassembled WGS sequence"/>
</dbReference>
<accession>A0ABP9Q5G4</accession>
<keyword evidence="3" id="KW-1185">Reference proteome</keyword>
<name>A0ABP9Q5G4_9PSEU</name>
<dbReference type="InterPro" id="IPR010296">
    <property type="entry name" value="DUF899_thioredox"/>
</dbReference>
<feature type="region of interest" description="Disordered" evidence="1">
    <location>
        <begin position="229"/>
        <end position="248"/>
    </location>
</feature>
<dbReference type="RefSeq" id="WP_185063865.1">
    <property type="nucleotide sequence ID" value="NZ_BAABJP010000010.1"/>
</dbReference>
<evidence type="ECO:0000313" key="3">
    <source>
        <dbReference type="Proteomes" id="UP001428817"/>
    </source>
</evidence>
<dbReference type="EMBL" id="BAABJP010000010">
    <property type="protein sequence ID" value="GAA5155092.1"/>
    <property type="molecule type" value="Genomic_DNA"/>
</dbReference>
<comment type="caution">
    <text evidence="2">The sequence shown here is derived from an EMBL/GenBank/DDBJ whole genome shotgun (WGS) entry which is preliminary data.</text>
</comment>
<dbReference type="Pfam" id="PF05988">
    <property type="entry name" value="DUF899"/>
    <property type="match status" value="1"/>
</dbReference>
<sequence length="248" mass="28483">MNLPQVVSREDWLTARKELLAREKELTRARDALNADRRRLPMVRVDKEYRFEGPDGPVSLLELFAGRRQLMVGHFMFDPSWTDGCSSCSAAAEELSPGLYAHLAVRDTTLVHVSRAPLDKILDYQRRRGWTFPWYSSYGSDFNYDYAVTMDDSVAPVIYNYKTLDEHRAAGTDYYFSGPQPSEQPGMSCFLRDGDTVFHTYSTYGRGAEQLGGSYYFLDLTALGRQEQWEEPKDRAGFAREPQPDFHE</sequence>
<proteinExistence type="predicted"/>
<reference evidence="3" key="1">
    <citation type="journal article" date="2019" name="Int. J. Syst. Evol. Microbiol.">
        <title>The Global Catalogue of Microorganisms (GCM) 10K type strain sequencing project: providing services to taxonomists for standard genome sequencing and annotation.</title>
        <authorList>
            <consortium name="The Broad Institute Genomics Platform"/>
            <consortium name="The Broad Institute Genome Sequencing Center for Infectious Disease"/>
            <person name="Wu L."/>
            <person name="Ma J."/>
        </authorList>
    </citation>
    <scope>NUCLEOTIDE SEQUENCE [LARGE SCALE GENOMIC DNA]</scope>
    <source>
        <strain evidence="3">JCM 18303</strain>
    </source>
</reference>
<evidence type="ECO:0000313" key="2">
    <source>
        <dbReference type="EMBL" id="GAA5155092.1"/>
    </source>
</evidence>